<reference evidence="2 3" key="1">
    <citation type="journal article" date="2015" name="Sci. Rep.">
        <title>Genome of the facultative scuticociliatosis pathogen Pseudocohnilembus persalinus provides insight into its virulence through horizontal gene transfer.</title>
        <authorList>
            <person name="Xiong J."/>
            <person name="Wang G."/>
            <person name="Cheng J."/>
            <person name="Tian M."/>
            <person name="Pan X."/>
            <person name="Warren A."/>
            <person name="Jiang C."/>
            <person name="Yuan D."/>
            <person name="Miao W."/>
        </authorList>
    </citation>
    <scope>NUCLEOTIDE SEQUENCE [LARGE SCALE GENOMIC DNA]</scope>
    <source>
        <strain evidence="2">36N120E</strain>
    </source>
</reference>
<dbReference type="GO" id="GO:0003341">
    <property type="term" value="P:cilium movement"/>
    <property type="evidence" value="ECO:0007669"/>
    <property type="project" value="InterPro"/>
</dbReference>
<dbReference type="EMBL" id="LDAU01000194">
    <property type="protein sequence ID" value="KRX00149.1"/>
    <property type="molecule type" value="Genomic_DNA"/>
</dbReference>
<keyword evidence="3" id="KW-1185">Reference proteome</keyword>
<accession>A0A0V0QDI0</accession>
<dbReference type="OrthoDB" id="5538672at2759"/>
<dbReference type="GO" id="GO:0044458">
    <property type="term" value="P:motile cilium assembly"/>
    <property type="evidence" value="ECO:0007669"/>
    <property type="project" value="TreeGrafter"/>
</dbReference>
<evidence type="ECO:0000313" key="3">
    <source>
        <dbReference type="Proteomes" id="UP000054937"/>
    </source>
</evidence>
<gene>
    <name evidence="2" type="ORF">PPERSA_10648</name>
</gene>
<dbReference type="InterPro" id="IPR029676">
    <property type="entry name" value="CFAP221"/>
</dbReference>
<dbReference type="AlphaFoldDB" id="A0A0V0QDI0"/>
<evidence type="ECO:0000313" key="2">
    <source>
        <dbReference type="EMBL" id="KRX00149.1"/>
    </source>
</evidence>
<feature type="compositionally biased region" description="Low complexity" evidence="1">
    <location>
        <begin position="10"/>
        <end position="21"/>
    </location>
</feature>
<dbReference type="GO" id="GO:0097729">
    <property type="term" value="C:9+2 motile cilium"/>
    <property type="evidence" value="ECO:0007669"/>
    <property type="project" value="TreeGrafter"/>
</dbReference>
<feature type="region of interest" description="Disordered" evidence="1">
    <location>
        <begin position="1"/>
        <end position="69"/>
    </location>
</feature>
<comment type="caution">
    <text evidence="2">The sequence shown here is derived from an EMBL/GenBank/DDBJ whole genome shotgun (WGS) entry which is preliminary data.</text>
</comment>
<dbReference type="Proteomes" id="UP000054937">
    <property type="component" value="Unassembled WGS sequence"/>
</dbReference>
<dbReference type="PANTHER" id="PTHR46500">
    <property type="entry name" value="CILIA- AND FLAGELLA-ASSOCIATED PROTEIN 221"/>
    <property type="match status" value="1"/>
</dbReference>
<dbReference type="PANTHER" id="PTHR46500:SF1">
    <property type="entry name" value="CILIA- AND FLAGELLA-ASSOCIATED PROTEIN 221"/>
    <property type="match status" value="1"/>
</dbReference>
<feature type="compositionally biased region" description="Low complexity" evidence="1">
    <location>
        <begin position="39"/>
        <end position="56"/>
    </location>
</feature>
<name>A0A0V0QDI0_PSEPJ</name>
<proteinExistence type="predicted"/>
<organism evidence="2 3">
    <name type="scientific">Pseudocohnilembus persalinus</name>
    <name type="common">Ciliate</name>
    <dbReference type="NCBI Taxonomy" id="266149"/>
    <lineage>
        <taxon>Eukaryota</taxon>
        <taxon>Sar</taxon>
        <taxon>Alveolata</taxon>
        <taxon>Ciliophora</taxon>
        <taxon>Intramacronucleata</taxon>
        <taxon>Oligohymenophorea</taxon>
        <taxon>Scuticociliatia</taxon>
        <taxon>Philasterida</taxon>
        <taxon>Pseudocohnilembidae</taxon>
        <taxon>Pseudocohnilembus</taxon>
    </lineage>
</organism>
<sequence>MRPSSKRQKLLQAQQQSKQYLNDTKNLKESQGQFENKQMRNNQSQQQIDQEQNQSQYDNNTEIGNESEYGQKQTIFTMVNSMRQQLEKEFIDKFNEVRLLDKNKEIKFFQCVGDKVISKESTEEIEKERVEYKNEELREIQQQGVERYELLLNQDTPIIEQVVPSFDCQWDYDKNDPMKRRFLIQKKLTKVGTLIILKHRKEERLQKIKNFLNGAATKEEVKQLVNQDHQKAEYAGIGKKDFTAFSFEFEEHNIDKFLLPVQYESSNNFSNFKFEVNPRTGFDDWTAIEPIDYCDYEIMDYRNKDMPQIVLNPPIESQRKLRTGAEEEYGHLTKTGQFGDITEEKYIAEPIPKSFAKPFEIQAHQLLLPHSTIRRYEQYYEVTEVDPEYYLQHDPIQTQDEFDPNPLEEDPTVLKYDFLRKTPGLNSIQCLNSLPIEYQYYYNKRQDLPKDYGYESEMEKYCPGILPNIDYDDILTDDDSDGDAPPNIEK</sequence>
<evidence type="ECO:0000256" key="1">
    <source>
        <dbReference type="SAM" id="MobiDB-lite"/>
    </source>
</evidence>
<dbReference type="InParanoid" id="A0A0V0QDI0"/>
<protein>
    <submittedName>
        <fullName evidence="2">Uncharacterized protein</fullName>
    </submittedName>
</protein>
<feature type="compositionally biased region" description="Polar residues" evidence="1">
    <location>
        <begin position="57"/>
        <end position="69"/>
    </location>
</feature>